<proteinExistence type="predicted"/>
<organism evidence="2 3">
    <name type="scientific">Rhodovastum atsumiense</name>
    <dbReference type="NCBI Taxonomy" id="504468"/>
    <lineage>
        <taxon>Bacteria</taxon>
        <taxon>Pseudomonadati</taxon>
        <taxon>Pseudomonadota</taxon>
        <taxon>Alphaproteobacteria</taxon>
        <taxon>Acetobacterales</taxon>
        <taxon>Acetobacteraceae</taxon>
        <taxon>Rhodovastum</taxon>
    </lineage>
</organism>
<dbReference type="AlphaFoldDB" id="A0A5M6INP6"/>
<feature type="region of interest" description="Disordered" evidence="1">
    <location>
        <begin position="8"/>
        <end position="31"/>
    </location>
</feature>
<accession>A0A5M6INP6</accession>
<dbReference type="EMBL" id="VWPK01000042">
    <property type="protein sequence ID" value="KAA5609893.1"/>
    <property type="molecule type" value="Genomic_DNA"/>
</dbReference>
<protein>
    <submittedName>
        <fullName evidence="2">Uncharacterized protein</fullName>
    </submittedName>
</protein>
<keyword evidence="3" id="KW-1185">Reference proteome</keyword>
<sequence length="138" mass="15022">MPSFAVERPLHSSHTATALRPDGGTASVAGGEPMTHTVKIVLSPEEWNEAVRASAIAIAPYCDKVESLPSETLAELLRTVMMTALWRHHAWLAAQMIGAVISAEETSERSYLFRFQSEQDARRFQAAFGGNVVATPVQ</sequence>
<comment type="caution">
    <text evidence="2">The sequence shown here is derived from an EMBL/GenBank/DDBJ whole genome shotgun (WGS) entry which is preliminary data.</text>
</comment>
<gene>
    <name evidence="2" type="ORF">F1189_22155</name>
</gene>
<reference evidence="2 3" key="1">
    <citation type="submission" date="2019-09" db="EMBL/GenBank/DDBJ databases">
        <title>Genome sequence of Rhodovastum atsumiense, a diverse member of the Acetobacteraceae family of non-sulfur purple photosynthetic bacteria.</title>
        <authorList>
            <person name="Meyer T."/>
            <person name="Kyndt J."/>
        </authorList>
    </citation>
    <scope>NUCLEOTIDE SEQUENCE [LARGE SCALE GENOMIC DNA]</scope>
    <source>
        <strain evidence="2 3">DSM 21279</strain>
    </source>
</reference>
<name>A0A5M6INP6_9PROT</name>
<evidence type="ECO:0000313" key="3">
    <source>
        <dbReference type="Proteomes" id="UP000325255"/>
    </source>
</evidence>
<dbReference type="Proteomes" id="UP000325255">
    <property type="component" value="Unassembled WGS sequence"/>
</dbReference>
<evidence type="ECO:0000256" key="1">
    <source>
        <dbReference type="SAM" id="MobiDB-lite"/>
    </source>
</evidence>
<evidence type="ECO:0000313" key="2">
    <source>
        <dbReference type="EMBL" id="KAA5609893.1"/>
    </source>
</evidence>
<dbReference type="RefSeq" id="WP_150043062.1">
    <property type="nucleotide sequence ID" value="NZ_OW485601.1"/>
</dbReference>